<organism evidence="3 9">
    <name type="scientific">Marine Group I thaumarchaeote</name>
    <dbReference type="NCBI Taxonomy" id="2511932"/>
    <lineage>
        <taxon>Archaea</taxon>
        <taxon>Nitrososphaerota</taxon>
        <taxon>Marine Group I</taxon>
    </lineage>
</organism>
<evidence type="ECO:0000313" key="5">
    <source>
        <dbReference type="EMBL" id="NWK14424.1"/>
    </source>
</evidence>
<evidence type="ECO:0000313" key="7">
    <source>
        <dbReference type="Proteomes" id="UP000559282"/>
    </source>
</evidence>
<evidence type="ECO:0008006" key="11">
    <source>
        <dbReference type="Google" id="ProtNLM"/>
    </source>
</evidence>
<name>A0A7K4MVN1_9ARCH</name>
<dbReference type="EMBL" id="JACATG010000016">
    <property type="protein sequence ID" value="NWK14424.1"/>
    <property type="molecule type" value="Genomic_DNA"/>
</dbReference>
<gene>
    <name evidence="4" type="ORF">HX847_05925</name>
    <name evidence="2" type="ORF">HX848_07000</name>
    <name evidence="5" type="ORF">HX853_07330</name>
    <name evidence="3" type="ORF">HX858_06355</name>
    <name evidence="1" type="ORF">HX860_07130</name>
</gene>
<dbReference type="EMBL" id="JACATE010000013">
    <property type="protein sequence ID" value="NWJ29110.1"/>
    <property type="molecule type" value="Genomic_DNA"/>
</dbReference>
<evidence type="ECO:0000313" key="2">
    <source>
        <dbReference type="EMBL" id="NWJ29110.1"/>
    </source>
</evidence>
<reference evidence="3" key="2">
    <citation type="submission" date="2020-06" db="EMBL/GenBank/DDBJ databases">
        <authorList>
            <person name="Wang Y."/>
        </authorList>
    </citation>
    <scope>NUCLEOTIDE SEQUENCE</scope>
    <source>
        <strain evidence="1">L14</strain>
        <strain evidence="3">L15a</strain>
        <strain evidence="5">L19a</strain>
        <strain evidence="4">T1C4</strain>
        <strain evidence="2">T1L11</strain>
    </source>
</reference>
<dbReference type="EMBL" id="JACATF010000025">
    <property type="protein sequence ID" value="NWK07927.1"/>
    <property type="molecule type" value="Genomic_DNA"/>
</dbReference>
<evidence type="ECO:0000313" key="10">
    <source>
        <dbReference type="Proteomes" id="UP000587702"/>
    </source>
</evidence>
<evidence type="ECO:0000313" key="3">
    <source>
        <dbReference type="EMBL" id="NWJ57356.1"/>
    </source>
</evidence>
<evidence type="ECO:0000313" key="6">
    <source>
        <dbReference type="Proteomes" id="UP000535457"/>
    </source>
</evidence>
<comment type="caution">
    <text evidence="3">The sequence shown here is derived from an EMBL/GenBank/DDBJ whole genome shotgun (WGS) entry which is preliminary data.</text>
</comment>
<evidence type="ECO:0000313" key="1">
    <source>
        <dbReference type="EMBL" id="NWJ20818.1"/>
    </source>
</evidence>
<accession>A0A7K4MVN1</accession>
<dbReference type="Proteomes" id="UP000587702">
    <property type="component" value="Unassembled WGS sequence"/>
</dbReference>
<dbReference type="AlphaFoldDB" id="A0A7K4MVN1"/>
<sequence length="271" mass="31011">MSLTSFLQISNVRAEFAKTFQFKAPKLSAELLAPPQTKHYSLIGTAFDYLLRFHIERLNPDTLRSIWIAELGVVMTKKQPEEYYKLKAIIDVIKSGPYSDYIQTGNLSESLFASTIVLAKLDMIYRIGRLEPNIMDYQNEDILDLKNLISIVDDSLFKSKIFCTLNPGFGNASLLVGGADADMIIDDTLIDIKTTKNLKFERDPYNQLIGYYILNKIGNVDGMNRKIDKIGIYFSRHGILQTIPTSQIDENPEFDYFVKWFEKEAITVFMN</sequence>
<protein>
    <recommendedName>
        <fullName evidence="11">PD-(D/E)XK nuclease family protein</fullName>
    </recommendedName>
</protein>
<evidence type="ECO:0000313" key="8">
    <source>
        <dbReference type="Proteomes" id="UP000563820"/>
    </source>
</evidence>
<dbReference type="Proteomes" id="UP000575480">
    <property type="component" value="Unassembled WGS sequence"/>
</dbReference>
<reference evidence="6 7" key="1">
    <citation type="journal article" date="2019" name="Environ. Microbiol.">
        <title>Genomics insights into ecotype formation of ammonia-oxidizing archaea in the deep ocean.</title>
        <authorList>
            <person name="Wang Y."/>
            <person name="Huang J.M."/>
            <person name="Cui G.J."/>
            <person name="Nunoura T."/>
            <person name="Takaki Y."/>
            <person name="Li W.L."/>
            <person name="Li J."/>
            <person name="Gao Z.M."/>
            <person name="Takai K."/>
            <person name="Zhang A.Q."/>
            <person name="Stepanauskas R."/>
        </authorList>
    </citation>
    <scope>NUCLEOTIDE SEQUENCE [LARGE SCALE GENOMIC DNA]</scope>
    <source>
        <strain evidence="1 10">L14</strain>
        <strain evidence="3 9">L15a</strain>
        <strain evidence="5 6">L19a</strain>
        <strain evidence="4 7">T1C4</strain>
        <strain evidence="2 8">T1L11</strain>
    </source>
</reference>
<evidence type="ECO:0000313" key="4">
    <source>
        <dbReference type="EMBL" id="NWK07927.1"/>
    </source>
</evidence>
<dbReference type="Proteomes" id="UP000535457">
    <property type="component" value="Unassembled WGS sequence"/>
</dbReference>
<proteinExistence type="predicted"/>
<dbReference type="Proteomes" id="UP000563820">
    <property type="component" value="Unassembled WGS sequence"/>
</dbReference>
<dbReference type="EMBL" id="JACATH010000005">
    <property type="protein sequence ID" value="NWJ57356.1"/>
    <property type="molecule type" value="Genomic_DNA"/>
</dbReference>
<dbReference type="EMBL" id="JACATI010000010">
    <property type="protein sequence ID" value="NWJ20818.1"/>
    <property type="molecule type" value="Genomic_DNA"/>
</dbReference>
<evidence type="ECO:0000313" key="9">
    <source>
        <dbReference type="Proteomes" id="UP000575480"/>
    </source>
</evidence>
<dbReference type="Proteomes" id="UP000559282">
    <property type="component" value="Unassembled WGS sequence"/>
</dbReference>